<evidence type="ECO:0000313" key="4">
    <source>
        <dbReference type="Proteomes" id="UP000816034"/>
    </source>
</evidence>
<feature type="compositionally biased region" description="Basic and acidic residues" evidence="1">
    <location>
        <begin position="1"/>
        <end position="10"/>
    </location>
</feature>
<organism evidence="3 4">
    <name type="scientific">Naegleria lovaniensis</name>
    <name type="common">Amoeba</name>
    <dbReference type="NCBI Taxonomy" id="51637"/>
    <lineage>
        <taxon>Eukaryota</taxon>
        <taxon>Discoba</taxon>
        <taxon>Heterolobosea</taxon>
        <taxon>Tetramitia</taxon>
        <taxon>Eutetramitia</taxon>
        <taxon>Vahlkampfiidae</taxon>
        <taxon>Naegleria</taxon>
    </lineage>
</organism>
<dbReference type="SUPFAM" id="SSF159941">
    <property type="entry name" value="MM3350-like"/>
    <property type="match status" value="1"/>
</dbReference>
<reference evidence="3 4" key="1">
    <citation type="journal article" date="2018" name="BMC Genomics">
        <title>The genome of Naegleria lovaniensis, the basis for a comparative approach to unravel pathogenicity factors of the human pathogenic amoeba N. fowleri.</title>
        <authorList>
            <person name="Liechti N."/>
            <person name="Schurch N."/>
            <person name="Bruggmann R."/>
            <person name="Wittwer M."/>
        </authorList>
    </citation>
    <scope>NUCLEOTIDE SEQUENCE [LARGE SCALE GENOMIC DNA]</scope>
    <source>
        <strain evidence="3 4">ATCC 30569</strain>
    </source>
</reference>
<feature type="compositionally biased region" description="Basic and acidic residues" evidence="1">
    <location>
        <begin position="42"/>
        <end position="52"/>
    </location>
</feature>
<evidence type="ECO:0000256" key="1">
    <source>
        <dbReference type="SAM" id="MobiDB-lite"/>
    </source>
</evidence>
<accession>A0AA88GVQ5</accession>
<dbReference type="Gene3D" id="3.10.290.30">
    <property type="entry name" value="MM3350-like"/>
    <property type="match status" value="1"/>
</dbReference>
<gene>
    <name evidence="3" type="ORF">C9374_002480</name>
</gene>
<dbReference type="InterPro" id="IPR024047">
    <property type="entry name" value="MM3350-like_sf"/>
</dbReference>
<proteinExistence type="predicted"/>
<feature type="region of interest" description="Disordered" evidence="1">
    <location>
        <begin position="1"/>
        <end position="52"/>
    </location>
</feature>
<evidence type="ECO:0000259" key="2">
    <source>
        <dbReference type="Pfam" id="PF07929"/>
    </source>
</evidence>
<dbReference type="GeneID" id="68094936"/>
<comment type="caution">
    <text evidence="3">The sequence shown here is derived from an EMBL/GenBank/DDBJ whole genome shotgun (WGS) entry which is preliminary data.</text>
</comment>
<dbReference type="Proteomes" id="UP000816034">
    <property type="component" value="Unassembled WGS sequence"/>
</dbReference>
<keyword evidence="4" id="KW-1185">Reference proteome</keyword>
<dbReference type="Pfam" id="PF07929">
    <property type="entry name" value="PRiA4_ORF3"/>
    <property type="match status" value="1"/>
</dbReference>
<dbReference type="AlphaFoldDB" id="A0AA88GVQ5"/>
<dbReference type="EMBL" id="PYSW02000015">
    <property type="protein sequence ID" value="KAG2386736.1"/>
    <property type="molecule type" value="Genomic_DNA"/>
</dbReference>
<dbReference type="RefSeq" id="XP_044550728.1">
    <property type="nucleotide sequence ID" value="XM_044691903.1"/>
</dbReference>
<feature type="domain" description="Plasmid pRiA4b Orf3-like" evidence="2">
    <location>
        <begin position="170"/>
        <end position="277"/>
    </location>
</feature>
<protein>
    <recommendedName>
        <fullName evidence="2">Plasmid pRiA4b Orf3-like domain-containing protein</fullName>
    </recommendedName>
</protein>
<name>A0AA88GVQ5_NAELO</name>
<sequence>MDKRNSHPIHDSNPTATKKLKKQQNDEVGSFLQDYETFMNSREQERQKDKLEDEQQMIQFAGLPKTELIGLFFDEKLKYQRPPYPVDPVFGSMSSHTTKPSHKKRDKFQKTIFGYCRECNEKVNGGLQAMKEHILSCPKLNTFKEGEACKDIVMRFKVYPEYGDMWNKYWLFIEVPFTSNLRELDDVIRNYWVECCGHLSKFDVDTLTYNSYESDNEFMDEIDNKTMDIPMYRVFKPSDVGKTFCYTYDFGSSTYLELELISIVKCNEECEEARVLARNNPLTFKCCKCKNEAEYVQVEESVLYCKKHAKDEDEDMLLPVVNSPRMGVCGYTNDMDTYAPPSEETKKKKTKHQ</sequence>
<evidence type="ECO:0000313" key="3">
    <source>
        <dbReference type="EMBL" id="KAG2386736.1"/>
    </source>
</evidence>
<dbReference type="InterPro" id="IPR012912">
    <property type="entry name" value="Plasmid_pRiA4b_Orf3-like"/>
</dbReference>